<dbReference type="Pfam" id="PF02170">
    <property type="entry name" value="PAZ"/>
    <property type="match status" value="1"/>
</dbReference>
<evidence type="ECO:0000313" key="5">
    <source>
        <dbReference type="EMBL" id="ODN06625.1"/>
    </source>
</evidence>
<feature type="domain" description="Piwi" evidence="4">
    <location>
        <begin position="518"/>
        <end position="817"/>
    </location>
</feature>
<evidence type="ECO:0000259" key="4">
    <source>
        <dbReference type="PROSITE" id="PS50822"/>
    </source>
</evidence>
<reference evidence="5 6" key="1">
    <citation type="journal article" date="2016" name="Genome Biol. Evol.">
        <title>Gene Family Evolution Reflects Adaptation to Soil Environmental Stressors in the Genome of the Collembolan Orchesella cincta.</title>
        <authorList>
            <person name="Faddeeva-Vakhrusheva A."/>
            <person name="Derks M.F."/>
            <person name="Anvar S.Y."/>
            <person name="Agamennone V."/>
            <person name="Suring W."/>
            <person name="Smit S."/>
            <person name="van Straalen N.M."/>
            <person name="Roelofs D."/>
        </authorList>
    </citation>
    <scope>NUCLEOTIDE SEQUENCE [LARGE SCALE GENOMIC DNA]</scope>
    <source>
        <tissue evidence="5">Mixed pool</tissue>
    </source>
</reference>
<dbReference type="SMART" id="SM00949">
    <property type="entry name" value="PAZ"/>
    <property type="match status" value="1"/>
</dbReference>
<dbReference type="Gene3D" id="3.40.50.2300">
    <property type="match status" value="1"/>
</dbReference>
<dbReference type="Pfam" id="PF02171">
    <property type="entry name" value="Piwi"/>
    <property type="match status" value="1"/>
</dbReference>
<feature type="region of interest" description="Disordered" evidence="2">
    <location>
        <begin position="11"/>
        <end position="56"/>
    </location>
</feature>
<sequence>MDLSQDLEGFVPISGIGTGRGRGRGFRAAMQSDSRPAFEVLSVDKNPPPPNDDDKLEDETQNVFQDSQKITQGTNGTRCECLTNFVQLTKDKDVPVYEYQVAFSEALESTNLKKNVMKQLVRAIGPVNNFDGQILYLPKRLPNDATIFTCSHPTTPAGEVKVTIKFTTKKEFKDLGPFYTILFKRIMLCLGFTEIRKGFYEAAEVRVLKQHKLQVWPGVSLTVDVKEGGLMLMIDSPNRILREDTIKAMRERDHENFHQTFSDFAIGQIVLCGYSNQCYKIDDISWDINPLSEFKEGLNLITYKDYFKKKYGVTVKDLNQPMLISTIKPRKRYNPDEAIRMVSLVPELCYLTGLTSDQRQNYKIATEIQTITNLNPQLKINSMRALLTKILRSTIAKKIFKDWGIGMDADVKSLIARKIDGPKLAFKKDTKEKLVQDDFSNDASKSCYEPVDVGKFLILCTKHDVAKARAFENYYKQACNSVGIRVRSFGTIVPVTEYQPSSYIKALEENCDPATVQFVIAIMPSYSDDVYAAVKSFCLTSRPVPLPSQCILSKTLGMRSIQTLAMKICLQINCKIGGSLWALKMPVKNIMILGMDVAHDVSRRNPSVIALIASMNDTCTKYYSKSGFQRMHQEVAVGMRVLFMDALQAYKENNNGELPDRIVFFRDGGNAETFDVLKRYEVDVCVEVLTREYVEQRNRSLPAFSYICVAKHFPERIFLVTEGNNIINPLPGTIVDNTITQPFLYDFFCVSQKTRQGTLNPTHYTVLYETIPTKPDLMQQIAYSSTFVYYNWQGSVRVPAVIQYAHKLGKLISRAKINPCELNEAVNSTLYYL</sequence>
<dbReference type="SUPFAM" id="SSF53098">
    <property type="entry name" value="Ribonuclease H-like"/>
    <property type="match status" value="1"/>
</dbReference>
<dbReference type="Proteomes" id="UP000094527">
    <property type="component" value="Unassembled WGS sequence"/>
</dbReference>
<dbReference type="InterPro" id="IPR003165">
    <property type="entry name" value="Piwi"/>
</dbReference>
<dbReference type="OrthoDB" id="445936at2759"/>
<protein>
    <submittedName>
        <fullName evidence="5">Protein argonaute-3</fullName>
    </submittedName>
</protein>
<evidence type="ECO:0000256" key="1">
    <source>
        <dbReference type="RuleBase" id="RU361178"/>
    </source>
</evidence>
<comment type="similarity">
    <text evidence="1">Belongs to the argonaute family.</text>
</comment>
<dbReference type="CDD" id="cd04658">
    <property type="entry name" value="Piwi_piwi-like_Euk"/>
    <property type="match status" value="1"/>
</dbReference>
<feature type="domain" description="PAZ" evidence="3">
    <location>
        <begin position="244"/>
        <end position="353"/>
    </location>
</feature>
<feature type="non-terminal residue" evidence="5">
    <location>
        <position position="833"/>
    </location>
</feature>
<dbReference type="SUPFAM" id="SSF101690">
    <property type="entry name" value="PAZ domain"/>
    <property type="match status" value="1"/>
</dbReference>
<dbReference type="Gene3D" id="2.170.260.10">
    <property type="entry name" value="paz domain"/>
    <property type="match status" value="1"/>
</dbReference>
<dbReference type="GO" id="GO:0003723">
    <property type="term" value="F:RNA binding"/>
    <property type="evidence" value="ECO:0007669"/>
    <property type="project" value="InterPro"/>
</dbReference>
<dbReference type="Gene3D" id="3.30.420.10">
    <property type="entry name" value="Ribonuclease H-like superfamily/Ribonuclease H"/>
    <property type="match status" value="1"/>
</dbReference>
<name>A0A1D2NNG6_ORCCI</name>
<dbReference type="Pfam" id="PF23278">
    <property type="entry name" value="Piwi_N"/>
    <property type="match status" value="1"/>
</dbReference>
<keyword evidence="6" id="KW-1185">Reference proteome</keyword>
<gene>
    <name evidence="5" type="ORF">Ocin01_00021</name>
</gene>
<dbReference type="EMBL" id="LJIJ01000001">
    <property type="protein sequence ID" value="ODN06625.1"/>
    <property type="molecule type" value="Genomic_DNA"/>
</dbReference>
<dbReference type="PROSITE" id="PS50822">
    <property type="entry name" value="PIWI"/>
    <property type="match status" value="1"/>
</dbReference>
<evidence type="ECO:0000313" key="6">
    <source>
        <dbReference type="Proteomes" id="UP000094527"/>
    </source>
</evidence>
<proteinExistence type="inferred from homology"/>
<dbReference type="PANTHER" id="PTHR22891">
    <property type="entry name" value="EUKARYOTIC TRANSLATION INITIATION FACTOR 2C"/>
    <property type="match status" value="1"/>
</dbReference>
<dbReference type="GO" id="GO:0034587">
    <property type="term" value="P:piRNA processing"/>
    <property type="evidence" value="ECO:0007669"/>
    <property type="project" value="UniProtKB-ARBA"/>
</dbReference>
<dbReference type="PROSITE" id="PS50821">
    <property type="entry name" value="PAZ"/>
    <property type="match status" value="1"/>
</dbReference>
<dbReference type="InterPro" id="IPR036085">
    <property type="entry name" value="PAZ_dom_sf"/>
</dbReference>
<dbReference type="InterPro" id="IPR036397">
    <property type="entry name" value="RNaseH_sf"/>
</dbReference>
<organism evidence="5 6">
    <name type="scientific">Orchesella cincta</name>
    <name type="common">Springtail</name>
    <name type="synonym">Podura cincta</name>
    <dbReference type="NCBI Taxonomy" id="48709"/>
    <lineage>
        <taxon>Eukaryota</taxon>
        <taxon>Metazoa</taxon>
        <taxon>Ecdysozoa</taxon>
        <taxon>Arthropoda</taxon>
        <taxon>Hexapoda</taxon>
        <taxon>Collembola</taxon>
        <taxon>Entomobryomorpha</taxon>
        <taxon>Entomobryoidea</taxon>
        <taxon>Orchesellidae</taxon>
        <taxon>Orchesellinae</taxon>
        <taxon>Orchesella</taxon>
    </lineage>
</organism>
<dbReference type="CDD" id="cd02845">
    <property type="entry name" value="PAZ_piwi_like"/>
    <property type="match status" value="1"/>
</dbReference>
<dbReference type="AlphaFoldDB" id="A0A1D2NNG6"/>
<comment type="caution">
    <text evidence="5">The sequence shown here is derived from an EMBL/GenBank/DDBJ whole genome shotgun (WGS) entry which is preliminary data.</text>
</comment>
<dbReference type="STRING" id="48709.A0A1D2NNG6"/>
<dbReference type="SMART" id="SM00950">
    <property type="entry name" value="Piwi"/>
    <property type="match status" value="1"/>
</dbReference>
<dbReference type="OMA" id="CILNTAN"/>
<dbReference type="InterPro" id="IPR003100">
    <property type="entry name" value="PAZ_dom"/>
</dbReference>
<accession>A0A1D2NNG6</accession>
<evidence type="ECO:0000256" key="2">
    <source>
        <dbReference type="SAM" id="MobiDB-lite"/>
    </source>
</evidence>
<evidence type="ECO:0000259" key="3">
    <source>
        <dbReference type="PROSITE" id="PS50821"/>
    </source>
</evidence>
<dbReference type="InterPro" id="IPR012337">
    <property type="entry name" value="RNaseH-like_sf"/>
</dbReference>